<keyword evidence="1" id="KW-0812">Transmembrane</keyword>
<evidence type="ECO:0000256" key="1">
    <source>
        <dbReference type="SAM" id="Phobius"/>
    </source>
</evidence>
<dbReference type="Pfam" id="PF05232">
    <property type="entry name" value="BTP"/>
    <property type="match status" value="2"/>
</dbReference>
<name>A0ABX8WCI9_9HYPH</name>
<protein>
    <submittedName>
        <fullName evidence="3">PACE efflux transporter</fullName>
    </submittedName>
</protein>
<feature type="transmembrane region" description="Helical" evidence="1">
    <location>
        <begin position="12"/>
        <end position="32"/>
    </location>
</feature>
<dbReference type="NCBIfam" id="NF033664">
    <property type="entry name" value="PACE_transport"/>
    <property type="match status" value="1"/>
</dbReference>
<proteinExistence type="predicted"/>
<dbReference type="InterPro" id="IPR058208">
    <property type="entry name" value="PACE"/>
</dbReference>
<accession>A0ABX8WCI9</accession>
<reference evidence="3 4" key="1">
    <citation type="submission" date="2021-08" db="EMBL/GenBank/DDBJ databases">
        <title>Devosia salina sp. nov., isolated from the South China Sea sediment.</title>
        <authorList>
            <person name="Zhou Z."/>
        </authorList>
    </citation>
    <scope>NUCLEOTIDE SEQUENCE [LARGE SCALE GENOMIC DNA]</scope>
    <source>
        <strain evidence="3 4">SCS-3</strain>
    </source>
</reference>
<feature type="domain" description="Chlorhexidine efflux transporter" evidence="2">
    <location>
        <begin position="2"/>
        <end position="63"/>
    </location>
</feature>
<feature type="transmembrane region" description="Helical" evidence="1">
    <location>
        <begin position="108"/>
        <end position="129"/>
    </location>
</feature>
<gene>
    <name evidence="3" type="ORF">K1X15_18105</name>
</gene>
<feature type="transmembrane region" description="Helical" evidence="1">
    <location>
        <begin position="78"/>
        <end position="102"/>
    </location>
</feature>
<keyword evidence="4" id="KW-1185">Reference proteome</keyword>
<feature type="domain" description="Chlorhexidine efflux transporter" evidence="2">
    <location>
        <begin position="73"/>
        <end position="134"/>
    </location>
</feature>
<evidence type="ECO:0000259" key="2">
    <source>
        <dbReference type="Pfam" id="PF05232"/>
    </source>
</evidence>
<dbReference type="RefSeq" id="WP_220304972.1">
    <property type="nucleotide sequence ID" value="NZ_CP080590.1"/>
</dbReference>
<evidence type="ECO:0000313" key="4">
    <source>
        <dbReference type="Proteomes" id="UP000825799"/>
    </source>
</evidence>
<dbReference type="InterPro" id="IPR007896">
    <property type="entry name" value="BTP_bacteria"/>
</dbReference>
<organism evidence="3 4">
    <name type="scientific">Devosia salina</name>
    <dbReference type="NCBI Taxonomy" id="2860336"/>
    <lineage>
        <taxon>Bacteria</taxon>
        <taxon>Pseudomonadati</taxon>
        <taxon>Pseudomonadota</taxon>
        <taxon>Alphaproteobacteria</taxon>
        <taxon>Hyphomicrobiales</taxon>
        <taxon>Devosiaceae</taxon>
        <taxon>Devosia</taxon>
    </lineage>
</organism>
<keyword evidence="1" id="KW-1133">Transmembrane helix</keyword>
<feature type="transmembrane region" description="Helical" evidence="1">
    <location>
        <begin position="38"/>
        <end position="57"/>
    </location>
</feature>
<sequence length="145" mass="16176">MRTPVDRIRHAIAFEVIGILLATPLGALVFHLHAGDSAVIVIGSASVAMAWNYVYNLGFDHALKAMTGTTLKSLPWRIAHAVLFEIGLLLMLMPLIALYLGITLWEALLMDLAFALFYMGYALLFNWAYDRVFPLPEWQAQDAAR</sequence>
<evidence type="ECO:0000313" key="3">
    <source>
        <dbReference type="EMBL" id="QYO76483.1"/>
    </source>
</evidence>
<dbReference type="EMBL" id="CP080590">
    <property type="protein sequence ID" value="QYO76483.1"/>
    <property type="molecule type" value="Genomic_DNA"/>
</dbReference>
<dbReference type="Proteomes" id="UP000825799">
    <property type="component" value="Chromosome"/>
</dbReference>
<keyword evidence="1" id="KW-0472">Membrane</keyword>